<keyword evidence="1" id="KW-0472">Membrane</keyword>
<feature type="non-terminal residue" evidence="2">
    <location>
        <position position="1"/>
    </location>
</feature>
<proteinExistence type="predicted"/>
<sequence length="2245" mass="248538">EWFRDTQSFDNPRGAQYTVVSNDAGKRLAVTAQLSDDLGEVLFFPELQASRQVSNTTVPGGWSISLTPQASPLYVGQRLDVAHRPIDTSLEGVSYEWFRLETVSGWKTADSIGTLRSYSVTEDDIGSYIGVRATLTFNNEDFVAEETTIRAAIAASGNAYSIDASILPLSLYLDSELDYTYSVLRNGSVIDVDPSQLSVEWYASPSLSDLRAEGPTRLSVADPNDLSGLGGNYIELVLTYSNGSDVVNTHFYSPSPVNTSNRPQVFDTWYSNIEMTESPATATAVANLIPRDPAVETEPPGPMSYSVDFYYYSDASPFEAFDSLDLLARSYPRTSTIRVDAFLTSLSNPNDVLPLSERFSYIGDDIYLLRTVAKPRLQHETPLHPNDTIGLQNVDQVLADIDALTNDLTIDIAIYFEWQESSVQDESWGIAEGEVQNSTSYSNYSNLSEGKIYRLKLTSTSRNGVGYSDTLYSDVSTQVQSSTQTNYDILFDDVQTPQVSVPLSVSTDLLVNGAAAPFSGRAVRWEVVDPDGVISYTDNSDTYTPRADDVDSRLRVTVTYFDDKDLRLVSRELTTEAVTAAPTDTDMLALLDRLSPSLPLTPDGVSVGTVVSLTSADQAAIDASSVNVAYEWQEGEIGSWDPLAVNQTNASYTAQTGDIGQRLRLKLTLTAGGEEVERFSQYTSKVQPNEANLETFTLFLEFDRDESRLSLTDASMTRLDKLIEKNNISTSDYAWLRIPANSGFDEGVVVGNEQDGYIFGPDDEDFSHGLRVTLKKANNESSMLFSAITPAWDGNQDTGDGSDLELELTRLRYMDVLTLQGGATPALDGDELRAVLSGSIDERDIEPSNITYTWYSGESPIGESTDVYTVDIDSVAGTTLRVKASWTDNLDKDHSLISDDRLVSTDSDTQSWSVILSPTVEPATVGQLFSVKHRELAENEEVEYRWYRLSRDFNWDSNNSIYDELDDTKKKLPHYEAQYLDDGYWLGVKASLIVDGKEAYVASDVTRSALTISSSGDSLSFSLNITPHDIYIDSDLDYNLSLIRNNEAFTKSDLLALGVELTPKWYSVKELSDVTKDPSKWREFTSTSNLEDHKNRYLVLSLVYEDVNDIVSLTAVSARRVLDNQTPQEFGQWYSKITLDPLAPATRYSKVSLEKSNDNESIRPDDGRYTVDFQLFSNKAPLQKFDDLSELAMTYPETSLVTVYATLKSDELVRLLSADFIFSDDDVHSLLVVDLPLLQHSVPLYSDGQIGLLNEFDVVSGVNDLIENSDVVVTYQWEVNKNNDERWDNALDGSYTYHDLSGSLLEGAQYRLAILGENARTGNKQRIESDLSDIVTIKDQVHDLLDVTVPLLQYESPLYSDGYVGLQNESDVVDGVNDLIENSDVVVIYQWEMSKDNGEHWDNALDGSYTYHDLSGLLLEGAQYRLALLGKNEITGNKQRIESEWSAYVSKKEEPLLGDIDGDGIPDQWDNDIDGDGVVNELDINPTVASETHDIDGDGIPDDLTDLDLRSVEIVSERSYGISAQEIVKFIPISLANGGVINTASAYLGQISIVDNTLVYAAPLDMPQQIYIEYEVTLSDGSVVKELLLLVNENYLSGDRPRFVDVAPIDILATGLFTPIGNLAPEATDAIGNPLPVSLETNKFRLRPGNNIVYWRASDNSQNTTQITAQLIRVHPQIEFGQLRMIYEGAQSTINVYLNGLSPVYPLIIPIIIDTELSTSNEQDHSLLTTQNVVIESGLKGELTFDITADNEIEGIETLALTFSNEVNVGPNKLQVLEINETSPRPKIKAKVVDELGNQKSLVPSELDNLLYLDIEMLGTSIPLNLYWSHSYGQDEKVSLGMVSNDTTIPLPWPLANGRHRFHVEGVPIESEGEPVFSSVDIRVIDTVRLSLDKDSDNDGVSDLAEGMNDSDGDLIPDYLDMVDSCELQVIDNERATNGGFVLQSTAGSCVILGQVSDVMNEYSPYVRGEYAASEASIPFDEDYVNQFSNSDLSNFVITNVLEESVSIVLPLMQPYGQGSVFRKYTEASGWFDFNTNEDGSSLRYALGEFGFCPPPGSIEYQDTPLIGSYCLEVTLRDGGVHDNDGERNGVVDDPAYMVYFEGAYSFSSIFVIHYYDTQSLEQEYDVQFDVCDYIDLTNCELEVIGFSTPLSLFSQTDGTRILVKVPAGEENIVGYTLIEIDGIPYRIETTIQLIATEESPSNDSSGDSNSGGGGGGSFGLWLLCLVLFWLYFRNMQQRKYTHDH</sequence>
<comment type="caution">
    <text evidence="2">The sequence shown here is derived from an EMBL/GenBank/DDBJ whole genome shotgun (WGS) entry which is preliminary data.</text>
</comment>
<dbReference type="Proteomes" id="UP000240410">
    <property type="component" value="Unassembled WGS sequence"/>
</dbReference>
<evidence type="ECO:0000256" key="1">
    <source>
        <dbReference type="SAM" id="Phobius"/>
    </source>
</evidence>
<name>A0A2T3M5F1_PHOLE</name>
<dbReference type="GO" id="GO:0005509">
    <property type="term" value="F:calcium ion binding"/>
    <property type="evidence" value="ECO:0007669"/>
    <property type="project" value="InterPro"/>
</dbReference>
<gene>
    <name evidence="2" type="ORF">CTM89_18800</name>
</gene>
<dbReference type="InterPro" id="IPR018247">
    <property type="entry name" value="EF_Hand_1_Ca_BS"/>
</dbReference>
<dbReference type="PROSITE" id="PS00018">
    <property type="entry name" value="EF_HAND_1"/>
    <property type="match status" value="1"/>
</dbReference>
<dbReference type="EMBL" id="PYOJ01000035">
    <property type="protein sequence ID" value="PSV87119.1"/>
    <property type="molecule type" value="Genomic_DNA"/>
</dbReference>
<dbReference type="Gene3D" id="4.10.1080.10">
    <property type="entry name" value="TSP type-3 repeat"/>
    <property type="match status" value="1"/>
</dbReference>
<reference evidence="2 3" key="1">
    <citation type="submission" date="2018-03" db="EMBL/GenBank/DDBJ databases">
        <title>Whole genome sequencing of Histamine producing bacteria.</title>
        <authorList>
            <person name="Butler K."/>
        </authorList>
    </citation>
    <scope>NUCLEOTIDE SEQUENCE [LARGE SCALE GENOMIC DNA]</scope>
    <source>
        <strain evidence="2 3">ATCC 33979</strain>
    </source>
</reference>
<dbReference type="InterPro" id="IPR028974">
    <property type="entry name" value="TSP_type-3_rpt"/>
</dbReference>
<dbReference type="SUPFAM" id="SSF103647">
    <property type="entry name" value="TSP type-3 repeat"/>
    <property type="match status" value="1"/>
</dbReference>
<protein>
    <submittedName>
        <fullName evidence="2">Uncharacterized protein</fullName>
    </submittedName>
</protein>
<keyword evidence="1" id="KW-0812">Transmembrane</keyword>
<accession>A0A2T3M5F1</accession>
<keyword evidence="1" id="KW-1133">Transmembrane helix</keyword>
<evidence type="ECO:0000313" key="3">
    <source>
        <dbReference type="Proteomes" id="UP000240410"/>
    </source>
</evidence>
<feature type="transmembrane region" description="Helical" evidence="1">
    <location>
        <begin position="2212"/>
        <end position="2233"/>
    </location>
</feature>
<evidence type="ECO:0000313" key="2">
    <source>
        <dbReference type="EMBL" id="PSV87119.1"/>
    </source>
</evidence>
<organism evidence="2 3">
    <name type="scientific">Photobacterium leiognathi</name>
    <dbReference type="NCBI Taxonomy" id="553611"/>
    <lineage>
        <taxon>Bacteria</taxon>
        <taxon>Pseudomonadati</taxon>
        <taxon>Pseudomonadota</taxon>
        <taxon>Gammaproteobacteria</taxon>
        <taxon>Vibrionales</taxon>
        <taxon>Vibrionaceae</taxon>
        <taxon>Photobacterium</taxon>
    </lineage>
</organism>